<dbReference type="RefSeq" id="WP_153461583.1">
    <property type="nucleotide sequence ID" value="NZ_WBOF01000001.1"/>
</dbReference>
<accession>A0A6N7KRY2</accession>
<feature type="signal peptide" evidence="1">
    <location>
        <begin position="1"/>
        <end position="31"/>
    </location>
</feature>
<dbReference type="Gene3D" id="2.60.120.260">
    <property type="entry name" value="Galactose-binding domain-like"/>
    <property type="match status" value="1"/>
</dbReference>
<protein>
    <recommendedName>
        <fullName evidence="4">CBM-cenC domain-containing protein</fullName>
    </recommendedName>
</protein>
<reference evidence="2 3" key="1">
    <citation type="submission" date="2019-09" db="EMBL/GenBank/DDBJ databases">
        <title>Genome Sequences of Streptomyces kaniharaensis ATCC 21070.</title>
        <authorList>
            <person name="Zhu W."/>
            <person name="De Crecy-Lagard V."/>
            <person name="Richards N.G."/>
        </authorList>
    </citation>
    <scope>NUCLEOTIDE SEQUENCE [LARGE SCALE GENOMIC DNA]</scope>
    <source>
        <strain evidence="2 3">SF-557</strain>
    </source>
</reference>
<keyword evidence="3" id="KW-1185">Reference proteome</keyword>
<evidence type="ECO:0008006" key="4">
    <source>
        <dbReference type="Google" id="ProtNLM"/>
    </source>
</evidence>
<proteinExistence type="predicted"/>
<dbReference type="InterPro" id="IPR006311">
    <property type="entry name" value="TAT_signal"/>
</dbReference>
<keyword evidence="1" id="KW-0732">Signal</keyword>
<sequence>MTSRFRRARLAASAVIAAAAIGLVSSPAAQAAPTGTVNGDFEAGNTGWFSFSTPFGGAQLINNSSTHPAHSGNWKAELGGRGYTGVNRITQQVTIPANRVPVLTFWLRIDPQGPGGLAYRELDVEAVAQDGTPYLLTSRTNKDGNSAYEQVTITLPDAFYSSTQKTATISFMAVEDSANKVPFLIDDVSMAYRLKMARPWLPPLLHF</sequence>
<dbReference type="OrthoDB" id="3870718at2"/>
<gene>
    <name evidence="2" type="ORF">F7Q99_13950</name>
</gene>
<dbReference type="Proteomes" id="UP000450000">
    <property type="component" value="Unassembled WGS sequence"/>
</dbReference>
<comment type="caution">
    <text evidence="2">The sequence shown here is derived from an EMBL/GenBank/DDBJ whole genome shotgun (WGS) entry which is preliminary data.</text>
</comment>
<feature type="chain" id="PRO_5027105821" description="CBM-cenC domain-containing protein" evidence="1">
    <location>
        <begin position="32"/>
        <end position="207"/>
    </location>
</feature>
<dbReference type="AlphaFoldDB" id="A0A6N7KRY2"/>
<organism evidence="2 3">
    <name type="scientific">Streptomyces kaniharaensis</name>
    <dbReference type="NCBI Taxonomy" id="212423"/>
    <lineage>
        <taxon>Bacteria</taxon>
        <taxon>Bacillati</taxon>
        <taxon>Actinomycetota</taxon>
        <taxon>Actinomycetes</taxon>
        <taxon>Kitasatosporales</taxon>
        <taxon>Streptomycetaceae</taxon>
        <taxon>Streptomyces</taxon>
    </lineage>
</organism>
<dbReference type="EMBL" id="WBOF01000001">
    <property type="protein sequence ID" value="MQS13349.1"/>
    <property type="molecule type" value="Genomic_DNA"/>
</dbReference>
<dbReference type="PROSITE" id="PS51318">
    <property type="entry name" value="TAT"/>
    <property type="match status" value="1"/>
</dbReference>
<name>A0A6N7KRY2_9ACTN</name>
<evidence type="ECO:0000256" key="1">
    <source>
        <dbReference type="SAM" id="SignalP"/>
    </source>
</evidence>
<evidence type="ECO:0000313" key="3">
    <source>
        <dbReference type="Proteomes" id="UP000450000"/>
    </source>
</evidence>
<evidence type="ECO:0000313" key="2">
    <source>
        <dbReference type="EMBL" id="MQS13349.1"/>
    </source>
</evidence>